<dbReference type="RefSeq" id="WP_280000106.1">
    <property type="nucleotide sequence ID" value="NZ_JAODZF010000002.1"/>
</dbReference>
<feature type="signal peptide" evidence="1">
    <location>
        <begin position="1"/>
        <end position="17"/>
    </location>
</feature>
<dbReference type="Proteomes" id="UP001158058">
    <property type="component" value="Unassembled WGS sequence"/>
</dbReference>
<gene>
    <name evidence="2" type="ORF">N7380_05245</name>
</gene>
<dbReference type="EMBL" id="JAODZF010000002">
    <property type="protein sequence ID" value="MDH0141713.1"/>
    <property type="molecule type" value="Genomic_DNA"/>
</dbReference>
<feature type="chain" id="PRO_5044497069" description="Lipoprotein" evidence="1">
    <location>
        <begin position="18"/>
        <end position="150"/>
    </location>
</feature>
<proteinExistence type="predicted"/>
<evidence type="ECO:0008006" key="4">
    <source>
        <dbReference type="Google" id="ProtNLM"/>
    </source>
</evidence>
<evidence type="ECO:0000313" key="2">
    <source>
        <dbReference type="EMBL" id="MDH0141713.1"/>
    </source>
</evidence>
<keyword evidence="1" id="KW-0732">Signal</keyword>
<protein>
    <recommendedName>
        <fullName evidence="4">Lipoprotein</fullName>
    </recommendedName>
</protein>
<comment type="caution">
    <text evidence="2">The sequence shown here is derived from an EMBL/GenBank/DDBJ whole genome shotgun (WGS) entry which is preliminary data.</text>
</comment>
<name>A0AB73HYX8_AQUAC</name>
<dbReference type="PROSITE" id="PS51257">
    <property type="entry name" value="PROKAR_LIPOPROTEIN"/>
    <property type="match status" value="1"/>
</dbReference>
<evidence type="ECO:0000256" key="1">
    <source>
        <dbReference type="SAM" id="SignalP"/>
    </source>
</evidence>
<reference evidence="2" key="1">
    <citation type="submission" date="2022-09" db="EMBL/GenBank/DDBJ databases">
        <title>Intensive care unit water sources are persistently colonized with multi-drug resistant bacteria and are the site of extensive horizontal gene transfer of antibiotic resistance genes.</title>
        <authorList>
            <person name="Diorio-Toth L."/>
        </authorList>
    </citation>
    <scope>NUCLEOTIDE SEQUENCE</scope>
    <source>
        <strain evidence="2">GD04146</strain>
    </source>
</reference>
<accession>A0AB73HYX8</accession>
<organism evidence="2 3">
    <name type="scientific">Aquipseudomonas alcaligenes</name>
    <name type="common">Pseudomonas alcaligenes</name>
    <dbReference type="NCBI Taxonomy" id="43263"/>
    <lineage>
        <taxon>Bacteria</taxon>
        <taxon>Pseudomonadati</taxon>
        <taxon>Pseudomonadota</taxon>
        <taxon>Gammaproteobacteria</taxon>
        <taxon>Pseudomonadales</taxon>
        <taxon>Pseudomonadaceae</taxon>
        <taxon>Aquipseudomonas</taxon>
    </lineage>
</organism>
<evidence type="ECO:0000313" key="3">
    <source>
        <dbReference type="Proteomes" id="UP001158058"/>
    </source>
</evidence>
<dbReference type="AlphaFoldDB" id="A0AB73HYX8"/>
<sequence length="150" mass="15821">MSSKRLLAGLFSAFLLAGCGDSEQSLSEKAGKAVGEGLTGFLSGVGSSVDEQMKVQTELSEAASAAGLGVTTGKSAGMGDPDKTFTIYLIAGQPFKGTLLARAFDKDGQEIGRSRAEVDLQKDDADYVGFVFHQQMDSQLVSKYRIDLAR</sequence>